<name>A0ABU2LZV1_9ACTN</name>
<accession>A0ABU2LZV1</accession>
<feature type="transmembrane region" description="Helical" evidence="2">
    <location>
        <begin position="16"/>
        <end position="38"/>
    </location>
</feature>
<dbReference type="EMBL" id="JAVREM010000087">
    <property type="protein sequence ID" value="MDT0323125.1"/>
    <property type="molecule type" value="Genomic_DNA"/>
</dbReference>
<organism evidence="3 4">
    <name type="scientific">Streptomyces millisiae</name>
    <dbReference type="NCBI Taxonomy" id="3075542"/>
    <lineage>
        <taxon>Bacteria</taxon>
        <taxon>Bacillati</taxon>
        <taxon>Actinomycetota</taxon>
        <taxon>Actinomycetes</taxon>
        <taxon>Kitasatosporales</taxon>
        <taxon>Streptomycetaceae</taxon>
        <taxon>Streptomyces</taxon>
    </lineage>
</organism>
<gene>
    <name evidence="3" type="ORF">RNC47_32930</name>
</gene>
<protein>
    <recommendedName>
        <fullName evidence="5">Type VII secretion protein EccE</fullName>
    </recommendedName>
</protein>
<keyword evidence="2" id="KW-0472">Membrane</keyword>
<evidence type="ECO:0000256" key="1">
    <source>
        <dbReference type="SAM" id="MobiDB-lite"/>
    </source>
</evidence>
<reference evidence="4" key="1">
    <citation type="submission" date="2023-07" db="EMBL/GenBank/DDBJ databases">
        <title>30 novel species of actinomycetes from the DSMZ collection.</title>
        <authorList>
            <person name="Nouioui I."/>
        </authorList>
    </citation>
    <scope>NUCLEOTIDE SEQUENCE [LARGE SCALE GENOMIC DNA]</scope>
    <source>
        <strain evidence="4">DSM 44918</strain>
    </source>
</reference>
<evidence type="ECO:0000313" key="3">
    <source>
        <dbReference type="EMBL" id="MDT0323125.1"/>
    </source>
</evidence>
<keyword evidence="4" id="KW-1185">Reference proteome</keyword>
<evidence type="ECO:0008006" key="5">
    <source>
        <dbReference type="Google" id="ProtNLM"/>
    </source>
</evidence>
<keyword evidence="2" id="KW-0812">Transmembrane</keyword>
<dbReference type="RefSeq" id="WP_311604173.1">
    <property type="nucleotide sequence ID" value="NZ_JAVREM010000087.1"/>
</dbReference>
<proteinExistence type="predicted"/>
<evidence type="ECO:0000256" key="2">
    <source>
        <dbReference type="SAM" id="Phobius"/>
    </source>
</evidence>
<evidence type="ECO:0000313" key="4">
    <source>
        <dbReference type="Proteomes" id="UP001183420"/>
    </source>
</evidence>
<dbReference type="Proteomes" id="UP001183420">
    <property type="component" value="Unassembled WGS sequence"/>
</dbReference>
<sequence>MRTTDPFEFIDRHRDTIFRVLGVIAVLLVIFLIIRYLAMRQGGWAKAWRRLRREFAVTGHAFAAPFRAWLRHRRSLRVLVRGLRAPATWRDAERAVAAARAAGGRAYGALVDGDTVTVLVAGERGNVSLPDDQRWWLAGDDADDHWSVARADLPPVVPDPDQVHPVLVAVGEVGGRSAFLDLAVGPPMITVEGDRRSAVALHQAVAAQLDVRLPEGLVVVAEGVHRGFAGMPVRAAHRAAREQRPELGLSPVLVTAELPDPVPAELSEPPEEFPALRLLLLGEGRGHLRTLLTDRHGQIAVAGTPLLTTGNALSRAIAKVLSAIPPVLPPAPPAGDAAETTRTFAELDEDEADEEATSGTGGDADGWAGSTAVRTAPRPPLGELEDEADDTGEHRLAEPGSRSETAPRGGAPVSTGSAGAGRDATRTLPH</sequence>
<feature type="region of interest" description="Disordered" evidence="1">
    <location>
        <begin position="348"/>
        <end position="430"/>
    </location>
</feature>
<comment type="caution">
    <text evidence="3">The sequence shown here is derived from an EMBL/GenBank/DDBJ whole genome shotgun (WGS) entry which is preliminary data.</text>
</comment>
<keyword evidence="2" id="KW-1133">Transmembrane helix</keyword>